<protein>
    <submittedName>
        <fullName evidence="1">Uncharacterized protein</fullName>
    </submittedName>
</protein>
<dbReference type="VEuPathDB" id="FungiDB:I7I52_09400"/>
<dbReference type="AlphaFoldDB" id="A0A8H7YZF6"/>
<dbReference type="EMBL" id="JAEVHI010000002">
    <property type="protein sequence ID" value="KAG5299183.1"/>
    <property type="molecule type" value="Genomic_DNA"/>
</dbReference>
<evidence type="ECO:0000313" key="2">
    <source>
        <dbReference type="Proteomes" id="UP000670092"/>
    </source>
</evidence>
<dbReference type="Proteomes" id="UP000670092">
    <property type="component" value="Unassembled WGS sequence"/>
</dbReference>
<name>A0A8H7YZF6_AJECA</name>
<proteinExistence type="predicted"/>
<comment type="caution">
    <text evidence="1">The sequence shown here is derived from an EMBL/GenBank/DDBJ whole genome shotgun (WGS) entry which is preliminary data.</text>
</comment>
<sequence length="214" mass="25226">MIYMRMRRLRRKRRKQLQVSALAPPRMKHLPQLPRIVTRLLPLPYEVRLLRTNLPHHHQVSLSPHPLLLRLRRLVLKHHNSLLSLLITGHNLRRLARRRLMRLFHRSQPHPLARMLSPSSVHRPRSTSRSSLAGFVLPAGTLPVRCRLQTVVTIWPRSLNTLGRCWIPLYHISTDVSHAKPRKPRGRLPWRTRRICPATWGGRRRKVRTYQAPG</sequence>
<reference evidence="1 2" key="1">
    <citation type="submission" date="2021-01" db="EMBL/GenBank/DDBJ databases">
        <title>Chromosome-level genome assembly of a human fungal pathogen reveals clustering of transcriptionally co-regulated genes.</title>
        <authorList>
            <person name="Voorhies M."/>
            <person name="Cohen S."/>
            <person name="Shea T.P."/>
            <person name="Petrus S."/>
            <person name="Munoz J.F."/>
            <person name="Poplawski S."/>
            <person name="Goldman W.E."/>
            <person name="Michael T."/>
            <person name="Cuomo C.A."/>
            <person name="Sil A."/>
            <person name="Beyhan S."/>
        </authorList>
    </citation>
    <scope>NUCLEOTIDE SEQUENCE [LARGE SCALE GENOMIC DNA]</scope>
    <source>
        <strain evidence="1 2">G184AR</strain>
    </source>
</reference>
<organism evidence="1 2">
    <name type="scientific">Ajellomyces capsulatus</name>
    <name type="common">Darling's disease fungus</name>
    <name type="synonym">Histoplasma capsulatum</name>
    <dbReference type="NCBI Taxonomy" id="5037"/>
    <lineage>
        <taxon>Eukaryota</taxon>
        <taxon>Fungi</taxon>
        <taxon>Dikarya</taxon>
        <taxon>Ascomycota</taxon>
        <taxon>Pezizomycotina</taxon>
        <taxon>Eurotiomycetes</taxon>
        <taxon>Eurotiomycetidae</taxon>
        <taxon>Onygenales</taxon>
        <taxon>Ajellomycetaceae</taxon>
        <taxon>Histoplasma</taxon>
    </lineage>
</organism>
<gene>
    <name evidence="1" type="ORF">I7I52_09400</name>
</gene>
<evidence type="ECO:0000313" key="1">
    <source>
        <dbReference type="EMBL" id="KAG5299183.1"/>
    </source>
</evidence>
<accession>A0A8H7YZF6</accession>